<reference evidence="2" key="1">
    <citation type="submission" date="2021-01" db="EMBL/GenBank/DDBJ databases">
        <authorList>
            <person name="Corre E."/>
            <person name="Pelletier E."/>
            <person name="Niang G."/>
            <person name="Scheremetjew M."/>
            <person name="Finn R."/>
            <person name="Kale V."/>
            <person name="Holt S."/>
            <person name="Cochrane G."/>
            <person name="Meng A."/>
            <person name="Brown T."/>
            <person name="Cohen L."/>
        </authorList>
    </citation>
    <scope>NUCLEOTIDE SEQUENCE</scope>
    <source>
        <strain evidence="2">PLY182g</strain>
    </source>
</reference>
<gene>
    <name evidence="2" type="ORF">CPEL01642_LOCUS14008</name>
</gene>
<name>A0A7S0Q4I9_9EUKA</name>
<feature type="region of interest" description="Disordered" evidence="1">
    <location>
        <begin position="159"/>
        <end position="187"/>
    </location>
</feature>
<organism evidence="2">
    <name type="scientific">Coccolithus braarudii</name>
    <dbReference type="NCBI Taxonomy" id="221442"/>
    <lineage>
        <taxon>Eukaryota</taxon>
        <taxon>Haptista</taxon>
        <taxon>Haptophyta</taxon>
        <taxon>Prymnesiophyceae</taxon>
        <taxon>Coccolithales</taxon>
        <taxon>Coccolithaceae</taxon>
        <taxon>Coccolithus</taxon>
    </lineage>
</organism>
<evidence type="ECO:0000313" key="2">
    <source>
        <dbReference type="EMBL" id="CAD8610630.1"/>
    </source>
</evidence>
<protein>
    <submittedName>
        <fullName evidence="2">Uncharacterized protein</fullName>
    </submittedName>
</protein>
<dbReference type="AlphaFoldDB" id="A0A7S0Q4I9"/>
<sequence length="187" mass="20410">MRTCLVESGCHSAQLQHFYPHDRAEFVASSVAQLLPSSWFSHFKSMESRRKQVGRCASQMVTSPAHADADLQSWMLTHGNLVYNAGRTGDKDTPLILQLRDYFDSHEKLGVISVKDAELGLAQLGVGHEGHDELVRIKIATMPAAPWATMDRFAKERLEIDSRSTSTSASTSASSCGESRGGVVSSS</sequence>
<accession>A0A7S0Q4I9</accession>
<evidence type="ECO:0000256" key="1">
    <source>
        <dbReference type="SAM" id="MobiDB-lite"/>
    </source>
</evidence>
<dbReference type="EMBL" id="HBEY01029546">
    <property type="protein sequence ID" value="CAD8610630.1"/>
    <property type="molecule type" value="Transcribed_RNA"/>
</dbReference>
<feature type="compositionally biased region" description="Low complexity" evidence="1">
    <location>
        <begin position="163"/>
        <end position="175"/>
    </location>
</feature>
<proteinExistence type="predicted"/>